<name>A0ABX8RIM7_NOCIO</name>
<keyword evidence="1" id="KW-1133">Transmembrane helix</keyword>
<dbReference type="Proteomes" id="UP000694257">
    <property type="component" value="Chromosome"/>
</dbReference>
<evidence type="ECO:0000313" key="2">
    <source>
        <dbReference type="EMBL" id="QXN88145.1"/>
    </source>
</evidence>
<sequence length="165" mass="17619">MTVLLGWLRAAAYSLWALPLAVSPVATRLRVPRRLLGESITPRDRLAARAVLHSMLGGALGLLSWFLAFLAVVGLVRGVLYPLVASDDYENSWGGPTLTGAWSVHALIGIALLPVWLLLLAGLGALQVRVARGLLGRAGPRWPVPVALLLCAAGVLFFLSWLQQA</sequence>
<keyword evidence="3" id="KW-1185">Reference proteome</keyword>
<feature type="transmembrane region" description="Helical" evidence="1">
    <location>
        <begin position="50"/>
        <end position="80"/>
    </location>
</feature>
<gene>
    <name evidence="2" type="ORF">KV110_21225</name>
</gene>
<keyword evidence="1" id="KW-0812">Transmembrane</keyword>
<reference evidence="2 3" key="1">
    <citation type="submission" date="2021-07" db="EMBL/GenBank/DDBJ databases">
        <title>Whole Genome Sequence of Nocardia Iowensis.</title>
        <authorList>
            <person name="Lamm A."/>
            <person name="Collins-Fairclough A.M."/>
            <person name="Bunk B."/>
            <person name="Sproer C."/>
        </authorList>
    </citation>
    <scope>NUCLEOTIDE SEQUENCE [LARGE SCALE GENOMIC DNA]</scope>
    <source>
        <strain evidence="2 3">NRRL 5646</strain>
    </source>
</reference>
<dbReference type="EMBL" id="CP078145">
    <property type="protein sequence ID" value="QXN88145.1"/>
    <property type="molecule type" value="Genomic_DNA"/>
</dbReference>
<feature type="transmembrane region" description="Helical" evidence="1">
    <location>
        <begin position="100"/>
        <end position="121"/>
    </location>
</feature>
<protein>
    <submittedName>
        <fullName evidence="2">Uncharacterized protein</fullName>
    </submittedName>
</protein>
<feature type="transmembrane region" description="Helical" evidence="1">
    <location>
        <begin position="142"/>
        <end position="162"/>
    </location>
</feature>
<feature type="transmembrane region" description="Helical" evidence="1">
    <location>
        <begin position="6"/>
        <end position="29"/>
    </location>
</feature>
<evidence type="ECO:0000313" key="3">
    <source>
        <dbReference type="Proteomes" id="UP000694257"/>
    </source>
</evidence>
<organism evidence="2 3">
    <name type="scientific">Nocardia iowensis</name>
    <dbReference type="NCBI Taxonomy" id="204891"/>
    <lineage>
        <taxon>Bacteria</taxon>
        <taxon>Bacillati</taxon>
        <taxon>Actinomycetota</taxon>
        <taxon>Actinomycetes</taxon>
        <taxon>Mycobacteriales</taxon>
        <taxon>Nocardiaceae</taxon>
        <taxon>Nocardia</taxon>
    </lineage>
</organism>
<keyword evidence="1" id="KW-0472">Membrane</keyword>
<proteinExistence type="predicted"/>
<accession>A0ABX8RIM7</accession>
<evidence type="ECO:0000256" key="1">
    <source>
        <dbReference type="SAM" id="Phobius"/>
    </source>
</evidence>
<dbReference type="RefSeq" id="WP_218469028.1">
    <property type="nucleotide sequence ID" value="NZ_BAABJN010000008.1"/>
</dbReference>